<dbReference type="AlphaFoldDB" id="A0A8S4RM91"/>
<accession>A0A8S4RM91</accession>
<sequence length="59" mass="6645">ILLLFAEGFTTDGAMHTSSIASIETRKDDKLVQNSAILVLKETVIQEKENEENSRKKRP</sequence>
<name>A0A8S4RM91_9NEOP</name>
<keyword evidence="2" id="KW-1185">Reference proteome</keyword>
<proteinExistence type="predicted"/>
<protein>
    <submittedName>
        <fullName evidence="1">Jg19520 protein</fullName>
    </submittedName>
</protein>
<organism evidence="1 2">
    <name type="scientific">Pararge aegeria aegeria</name>
    <dbReference type="NCBI Taxonomy" id="348720"/>
    <lineage>
        <taxon>Eukaryota</taxon>
        <taxon>Metazoa</taxon>
        <taxon>Ecdysozoa</taxon>
        <taxon>Arthropoda</taxon>
        <taxon>Hexapoda</taxon>
        <taxon>Insecta</taxon>
        <taxon>Pterygota</taxon>
        <taxon>Neoptera</taxon>
        <taxon>Endopterygota</taxon>
        <taxon>Lepidoptera</taxon>
        <taxon>Glossata</taxon>
        <taxon>Ditrysia</taxon>
        <taxon>Papilionoidea</taxon>
        <taxon>Nymphalidae</taxon>
        <taxon>Satyrinae</taxon>
        <taxon>Satyrini</taxon>
        <taxon>Parargina</taxon>
        <taxon>Pararge</taxon>
    </lineage>
</organism>
<dbReference type="EMBL" id="CAKXAJ010025390">
    <property type="protein sequence ID" value="CAH2238781.1"/>
    <property type="molecule type" value="Genomic_DNA"/>
</dbReference>
<comment type="caution">
    <text evidence="1">The sequence shown here is derived from an EMBL/GenBank/DDBJ whole genome shotgun (WGS) entry which is preliminary data.</text>
</comment>
<reference evidence="1" key="1">
    <citation type="submission" date="2022-03" db="EMBL/GenBank/DDBJ databases">
        <authorList>
            <person name="Lindestad O."/>
        </authorList>
    </citation>
    <scope>NUCLEOTIDE SEQUENCE</scope>
</reference>
<evidence type="ECO:0000313" key="2">
    <source>
        <dbReference type="Proteomes" id="UP000838756"/>
    </source>
</evidence>
<evidence type="ECO:0000313" key="1">
    <source>
        <dbReference type="EMBL" id="CAH2238781.1"/>
    </source>
</evidence>
<dbReference type="Proteomes" id="UP000838756">
    <property type="component" value="Unassembled WGS sequence"/>
</dbReference>
<gene>
    <name evidence="1" type="primary">jg19520</name>
    <name evidence="1" type="ORF">PAEG_LOCUS15821</name>
</gene>
<feature type="non-terminal residue" evidence="1">
    <location>
        <position position="1"/>
    </location>
</feature>